<comment type="caution">
    <text evidence="1">The sequence shown here is derived from an EMBL/GenBank/DDBJ whole genome shotgun (WGS) entry which is preliminary data.</text>
</comment>
<keyword evidence="2" id="KW-1185">Reference proteome</keyword>
<protein>
    <recommendedName>
        <fullName evidence="3">Bacterial CdiA-CT RNAse A domain-containing protein</fullName>
    </recommendedName>
</protein>
<dbReference type="AlphaFoldDB" id="A0A4S3ZS64"/>
<proteinExistence type="predicted"/>
<evidence type="ECO:0008006" key="3">
    <source>
        <dbReference type="Google" id="ProtNLM"/>
    </source>
</evidence>
<dbReference type="EMBL" id="SSNZ01000008">
    <property type="protein sequence ID" value="THF48483.1"/>
    <property type="molecule type" value="Genomic_DNA"/>
</dbReference>
<name>A0A4S3ZS64_9FLAO</name>
<dbReference type="RefSeq" id="WP_136403946.1">
    <property type="nucleotide sequence ID" value="NZ_SSNZ01000008.1"/>
</dbReference>
<dbReference type="Proteomes" id="UP000307507">
    <property type="component" value="Unassembled WGS sequence"/>
</dbReference>
<dbReference type="OrthoDB" id="2972467at2"/>
<organism evidence="1 2">
    <name type="scientific">Flavobacterium supellecticarium</name>
    <dbReference type="NCBI Taxonomy" id="2565924"/>
    <lineage>
        <taxon>Bacteria</taxon>
        <taxon>Pseudomonadati</taxon>
        <taxon>Bacteroidota</taxon>
        <taxon>Flavobacteriia</taxon>
        <taxon>Flavobacteriales</taxon>
        <taxon>Flavobacteriaceae</taxon>
        <taxon>Flavobacterium</taxon>
    </lineage>
</organism>
<gene>
    <name evidence="1" type="ORF">E6C50_14460</name>
</gene>
<reference evidence="1 2" key="1">
    <citation type="submission" date="2019-04" db="EMBL/GenBank/DDBJ databases">
        <title>Flavobacterium sp. nov. isolated from construction timber.</title>
        <authorList>
            <person name="Lin S.-Y."/>
            <person name="Chang C.-T."/>
            <person name="Young C.-C."/>
        </authorList>
    </citation>
    <scope>NUCLEOTIDE SEQUENCE [LARGE SCALE GENOMIC DNA]</scope>
    <source>
        <strain evidence="1 2">CC-CTC003</strain>
    </source>
</reference>
<evidence type="ECO:0000313" key="2">
    <source>
        <dbReference type="Proteomes" id="UP000307507"/>
    </source>
</evidence>
<accession>A0A4S3ZS64</accession>
<sequence>MRNLNGTPTATEEGVLAFGSLPLWFIGGNAGATQAEAGTKLLEQTGQVTKGGIQLTKKTFGHTFTTHGDDMTNFLINRAKGSGMAQGQFLNNQKAAQFILDNVGKTANGAVNIPIPKGFPARVIMPDGIFKAATHIRLVPSGGGVKTAYPLIP</sequence>
<evidence type="ECO:0000313" key="1">
    <source>
        <dbReference type="EMBL" id="THF48483.1"/>
    </source>
</evidence>